<dbReference type="PROSITE" id="PS52015">
    <property type="entry name" value="TONB_CTD"/>
    <property type="match status" value="1"/>
</dbReference>
<dbReference type="GO" id="GO:0055085">
    <property type="term" value="P:transmembrane transport"/>
    <property type="evidence" value="ECO:0007669"/>
    <property type="project" value="InterPro"/>
</dbReference>
<organism evidence="12 13">
    <name type="scientific">Chromatocurvus halotolerans</name>
    <dbReference type="NCBI Taxonomy" id="1132028"/>
    <lineage>
        <taxon>Bacteria</taxon>
        <taxon>Pseudomonadati</taxon>
        <taxon>Pseudomonadota</taxon>
        <taxon>Gammaproteobacteria</taxon>
        <taxon>Cellvibrionales</taxon>
        <taxon>Halieaceae</taxon>
        <taxon>Chromatocurvus</taxon>
    </lineage>
</organism>
<evidence type="ECO:0000256" key="8">
    <source>
        <dbReference type="ARBA" id="ARBA00022989"/>
    </source>
</evidence>
<dbReference type="Gene3D" id="3.30.1150.10">
    <property type="match status" value="1"/>
</dbReference>
<keyword evidence="13" id="KW-1185">Reference proteome</keyword>
<evidence type="ECO:0000259" key="11">
    <source>
        <dbReference type="PROSITE" id="PS52015"/>
    </source>
</evidence>
<feature type="compositionally biased region" description="Basic and acidic residues" evidence="10">
    <location>
        <begin position="123"/>
        <end position="132"/>
    </location>
</feature>
<evidence type="ECO:0000256" key="2">
    <source>
        <dbReference type="ARBA" id="ARBA00006555"/>
    </source>
</evidence>
<dbReference type="EMBL" id="SLWX01000009">
    <property type="protein sequence ID" value="TCO75315.1"/>
    <property type="molecule type" value="Genomic_DNA"/>
</dbReference>
<feature type="domain" description="TonB C-terminal" evidence="11">
    <location>
        <begin position="188"/>
        <end position="285"/>
    </location>
</feature>
<comment type="subcellular location">
    <subcellularLocation>
        <location evidence="1">Cell inner membrane</location>
        <topology evidence="1">Single-pass membrane protein</topology>
        <orientation evidence="1">Periplasmic side</orientation>
    </subcellularLocation>
</comment>
<dbReference type="SUPFAM" id="SSF74653">
    <property type="entry name" value="TolA/TonB C-terminal domain"/>
    <property type="match status" value="1"/>
</dbReference>
<dbReference type="InterPro" id="IPR037682">
    <property type="entry name" value="TonB_C"/>
</dbReference>
<evidence type="ECO:0000313" key="13">
    <source>
        <dbReference type="Proteomes" id="UP000294980"/>
    </source>
</evidence>
<name>A0A4R2L7V3_9GAMM</name>
<evidence type="ECO:0000256" key="5">
    <source>
        <dbReference type="ARBA" id="ARBA00022519"/>
    </source>
</evidence>
<accession>A0A4R2L7V3</accession>
<dbReference type="NCBIfam" id="TIGR01352">
    <property type="entry name" value="tonB_Cterm"/>
    <property type="match status" value="1"/>
</dbReference>
<dbReference type="OrthoDB" id="9803361at2"/>
<dbReference type="GO" id="GO:0015031">
    <property type="term" value="P:protein transport"/>
    <property type="evidence" value="ECO:0007669"/>
    <property type="project" value="UniProtKB-KW"/>
</dbReference>
<comment type="caution">
    <text evidence="12">The sequence shown here is derived from an EMBL/GenBank/DDBJ whole genome shotgun (WGS) entry which is preliminary data.</text>
</comment>
<evidence type="ECO:0000256" key="9">
    <source>
        <dbReference type="ARBA" id="ARBA00023136"/>
    </source>
</evidence>
<dbReference type="PANTHER" id="PTHR33446:SF11">
    <property type="entry name" value="TONB3"/>
    <property type="match status" value="1"/>
</dbReference>
<keyword evidence="7" id="KW-0653">Protein transport</keyword>
<dbReference type="InterPro" id="IPR006260">
    <property type="entry name" value="TonB/TolA_C"/>
</dbReference>
<dbReference type="GO" id="GO:0031992">
    <property type="term" value="F:energy transducer activity"/>
    <property type="evidence" value="ECO:0007669"/>
    <property type="project" value="TreeGrafter"/>
</dbReference>
<evidence type="ECO:0000256" key="7">
    <source>
        <dbReference type="ARBA" id="ARBA00022927"/>
    </source>
</evidence>
<feature type="compositionally biased region" description="Low complexity" evidence="10">
    <location>
        <begin position="82"/>
        <end position="113"/>
    </location>
</feature>
<dbReference type="AlphaFoldDB" id="A0A4R2L7V3"/>
<proteinExistence type="inferred from homology"/>
<evidence type="ECO:0000256" key="4">
    <source>
        <dbReference type="ARBA" id="ARBA00022475"/>
    </source>
</evidence>
<dbReference type="Pfam" id="PF03544">
    <property type="entry name" value="TonB_C"/>
    <property type="match status" value="1"/>
</dbReference>
<keyword evidence="4" id="KW-1003">Cell membrane</keyword>
<dbReference type="Proteomes" id="UP000294980">
    <property type="component" value="Unassembled WGS sequence"/>
</dbReference>
<evidence type="ECO:0000313" key="12">
    <source>
        <dbReference type="EMBL" id="TCO75315.1"/>
    </source>
</evidence>
<comment type="similarity">
    <text evidence="2">Belongs to the TonB family.</text>
</comment>
<dbReference type="PANTHER" id="PTHR33446">
    <property type="entry name" value="PROTEIN TONB-RELATED"/>
    <property type="match status" value="1"/>
</dbReference>
<dbReference type="InterPro" id="IPR051045">
    <property type="entry name" value="TonB-dependent_transducer"/>
</dbReference>
<evidence type="ECO:0000256" key="6">
    <source>
        <dbReference type="ARBA" id="ARBA00022692"/>
    </source>
</evidence>
<sequence length="286" mass="30606">MPAPSAADATRDRLGLALLAAAALHALIIFGITFQSLATSEAGTVMEVTLVQAVSSRPIEATHIAQEDQQASGNQGEREQAPRAAPSLAPDLPAPQDQQAASAGSAQQATAPQMLSASRNSRYRAEQSDNARGEAAPSPSEDRLQQLQERLAALEASLHNRDEASSRAPRVRRLTSVAAQSAADAAYLQDWRRRLEAVGNTYYPEASVRYGMYGSLRLLVVIRSDGSLEDVKLLASSGYAVLDEAAIRIVRMAAPYAPFPPELAATADKLEILRTWKFERNALSSG</sequence>
<dbReference type="GO" id="GO:0098797">
    <property type="term" value="C:plasma membrane protein complex"/>
    <property type="evidence" value="ECO:0007669"/>
    <property type="project" value="TreeGrafter"/>
</dbReference>
<keyword evidence="6" id="KW-0812">Transmembrane</keyword>
<dbReference type="RefSeq" id="WP_117318347.1">
    <property type="nucleotide sequence ID" value="NZ_QQSW01000012.1"/>
</dbReference>
<feature type="region of interest" description="Disordered" evidence="10">
    <location>
        <begin position="65"/>
        <end position="144"/>
    </location>
</feature>
<evidence type="ECO:0000256" key="3">
    <source>
        <dbReference type="ARBA" id="ARBA00022448"/>
    </source>
</evidence>
<reference evidence="12 13" key="1">
    <citation type="submission" date="2019-03" db="EMBL/GenBank/DDBJ databases">
        <title>Genomic Encyclopedia of Type Strains, Phase IV (KMG-IV): sequencing the most valuable type-strain genomes for metagenomic binning, comparative biology and taxonomic classification.</title>
        <authorList>
            <person name="Goeker M."/>
        </authorList>
    </citation>
    <scope>NUCLEOTIDE SEQUENCE [LARGE SCALE GENOMIC DNA]</scope>
    <source>
        <strain evidence="12 13">DSM 23344</strain>
    </source>
</reference>
<keyword evidence="9" id="KW-0472">Membrane</keyword>
<keyword evidence="5" id="KW-0997">Cell inner membrane</keyword>
<gene>
    <name evidence="12" type="ORF">EV688_10938</name>
</gene>
<keyword evidence="8" id="KW-1133">Transmembrane helix</keyword>
<keyword evidence="3" id="KW-0813">Transport</keyword>
<protein>
    <submittedName>
        <fullName evidence="12">Protein TonB</fullName>
    </submittedName>
</protein>
<evidence type="ECO:0000256" key="1">
    <source>
        <dbReference type="ARBA" id="ARBA00004383"/>
    </source>
</evidence>
<evidence type="ECO:0000256" key="10">
    <source>
        <dbReference type="SAM" id="MobiDB-lite"/>
    </source>
</evidence>